<dbReference type="GO" id="GO:0046656">
    <property type="term" value="P:folic acid biosynthetic process"/>
    <property type="evidence" value="ECO:0007669"/>
    <property type="project" value="UniProtKB-KW"/>
</dbReference>
<keyword evidence="8" id="KW-0067">ATP-binding</keyword>
<dbReference type="KEGG" id="fli:Fleli_3332"/>
<evidence type="ECO:0000259" key="13">
    <source>
        <dbReference type="Pfam" id="PF01288"/>
    </source>
</evidence>
<dbReference type="RefSeq" id="WP_014799089.1">
    <property type="nucleotide sequence ID" value="NC_018018.1"/>
</dbReference>
<accession>I4ANX6</accession>
<keyword evidence="6" id="KW-0547">Nucleotide-binding</keyword>
<evidence type="ECO:0000256" key="11">
    <source>
        <dbReference type="ARBA" id="ARBA00029766"/>
    </source>
</evidence>
<dbReference type="SUPFAM" id="SSF55083">
    <property type="entry name" value="6-hydroxymethyl-7,8-dihydropterin pyrophosphokinase, HPPK"/>
    <property type="match status" value="1"/>
</dbReference>
<comment type="similarity">
    <text evidence="2">Belongs to the HPPK family.</text>
</comment>
<dbReference type="EC" id="2.7.6.3" evidence="3"/>
<evidence type="ECO:0000256" key="3">
    <source>
        <dbReference type="ARBA" id="ARBA00013253"/>
    </source>
</evidence>
<dbReference type="PANTHER" id="PTHR43071:SF1">
    <property type="entry name" value="2-AMINO-4-HYDROXY-6-HYDROXYMETHYLDIHYDROPTERIDINE PYROPHOSPHOKINASE"/>
    <property type="match status" value="1"/>
</dbReference>
<dbReference type="HOGENOM" id="CLU_097916_1_2_10"/>
<comment type="function">
    <text evidence="10">Catalyzes the transfer of pyrophosphate from adenosine triphosphate (ATP) to 6-hydroxymethyl-7,8-dihydropterin, an enzymatic step in folate biosynthesis pathway.</text>
</comment>
<evidence type="ECO:0000256" key="8">
    <source>
        <dbReference type="ARBA" id="ARBA00022840"/>
    </source>
</evidence>
<dbReference type="GO" id="GO:0016301">
    <property type="term" value="F:kinase activity"/>
    <property type="evidence" value="ECO:0007669"/>
    <property type="project" value="UniProtKB-KW"/>
</dbReference>
<dbReference type="GO" id="GO:0046654">
    <property type="term" value="P:tetrahydrofolate biosynthetic process"/>
    <property type="evidence" value="ECO:0007669"/>
    <property type="project" value="UniProtKB-UniPathway"/>
</dbReference>
<keyword evidence="9" id="KW-0289">Folate biosynthesis</keyword>
<sequence length="175" mass="20434">MTQKTVFLLLGGNLGDRENNILEAKKYISLQIGHLEKESSLYQTAAWGVENQPSFLNQVIKISSLLSPQEILLQIEDIEKKLGRKRYQKWYARTIDVDILYYESDILEDEENENGQKNLKVPHPFLQERRFTLVPLVEIAPDFIHPTLQKTNTELLEKCLDKLPVKKYENRILHS</sequence>
<dbReference type="AlphaFoldDB" id="I4ANX6"/>
<evidence type="ECO:0000256" key="1">
    <source>
        <dbReference type="ARBA" id="ARBA00005051"/>
    </source>
</evidence>
<reference evidence="15" key="1">
    <citation type="submission" date="2012-06" db="EMBL/GenBank/DDBJ databases">
        <title>The complete genome of Flexibacter litoralis DSM 6794.</title>
        <authorList>
            <person name="Lucas S."/>
            <person name="Copeland A."/>
            <person name="Lapidus A."/>
            <person name="Glavina del Rio T."/>
            <person name="Dalin E."/>
            <person name="Tice H."/>
            <person name="Bruce D."/>
            <person name="Goodwin L."/>
            <person name="Pitluck S."/>
            <person name="Peters L."/>
            <person name="Ovchinnikova G."/>
            <person name="Lu M."/>
            <person name="Kyrpides N."/>
            <person name="Mavromatis K."/>
            <person name="Ivanova N."/>
            <person name="Brettin T."/>
            <person name="Detter J.C."/>
            <person name="Han C."/>
            <person name="Larimer F."/>
            <person name="Land M."/>
            <person name="Hauser L."/>
            <person name="Markowitz V."/>
            <person name="Cheng J.-F."/>
            <person name="Hugenholtz P."/>
            <person name="Woyke T."/>
            <person name="Wu D."/>
            <person name="Spring S."/>
            <person name="Lang E."/>
            <person name="Kopitz M."/>
            <person name="Brambilla E."/>
            <person name="Klenk H.-P."/>
            <person name="Eisen J.A."/>
        </authorList>
    </citation>
    <scope>NUCLEOTIDE SEQUENCE [LARGE SCALE GENOMIC DNA]</scope>
    <source>
        <strain evidence="15">ATCC 23117 / DSM 6794 / NBRC 15988 / NCIMB 1366 / Sio-4</strain>
    </source>
</reference>
<dbReference type="PATRIC" id="fig|880071.3.peg.3335"/>
<dbReference type="PANTHER" id="PTHR43071">
    <property type="entry name" value="2-AMINO-4-HYDROXY-6-HYDROXYMETHYLDIHYDROPTERIDINE PYROPHOSPHOKINASE"/>
    <property type="match status" value="1"/>
</dbReference>
<protein>
    <recommendedName>
        <fullName evidence="4">2-amino-4-hydroxy-6-hydroxymethyldihydropteridine pyrophosphokinase</fullName>
        <ecNumber evidence="3">2.7.6.3</ecNumber>
    </recommendedName>
    <alternativeName>
        <fullName evidence="11">6-hydroxymethyl-7,8-dihydropterin pyrophosphokinase</fullName>
    </alternativeName>
    <alternativeName>
        <fullName evidence="12">7,8-dihydro-6-hydroxymethylpterin-pyrophosphokinase</fullName>
    </alternativeName>
</protein>
<dbReference type="GO" id="GO:0003848">
    <property type="term" value="F:2-amino-4-hydroxy-6-hydroxymethyldihydropteridine diphosphokinase activity"/>
    <property type="evidence" value="ECO:0007669"/>
    <property type="project" value="UniProtKB-EC"/>
</dbReference>
<keyword evidence="5" id="KW-0808">Transferase</keyword>
<evidence type="ECO:0000256" key="9">
    <source>
        <dbReference type="ARBA" id="ARBA00022909"/>
    </source>
</evidence>
<keyword evidence="7 14" id="KW-0418">Kinase</keyword>
<dbReference type="InterPro" id="IPR035907">
    <property type="entry name" value="Hppk_sf"/>
</dbReference>
<evidence type="ECO:0000256" key="6">
    <source>
        <dbReference type="ARBA" id="ARBA00022741"/>
    </source>
</evidence>
<dbReference type="Pfam" id="PF01288">
    <property type="entry name" value="HPPK"/>
    <property type="match status" value="1"/>
</dbReference>
<keyword evidence="15" id="KW-1185">Reference proteome</keyword>
<evidence type="ECO:0000256" key="12">
    <source>
        <dbReference type="ARBA" id="ARBA00033413"/>
    </source>
</evidence>
<dbReference type="Gene3D" id="3.30.70.560">
    <property type="entry name" value="7,8-Dihydro-6-hydroxymethylpterin-pyrophosphokinase HPPK"/>
    <property type="match status" value="1"/>
</dbReference>
<dbReference type="CDD" id="cd00483">
    <property type="entry name" value="HPPK"/>
    <property type="match status" value="1"/>
</dbReference>
<dbReference type="eggNOG" id="COG0801">
    <property type="taxonomic scope" value="Bacteria"/>
</dbReference>
<evidence type="ECO:0000313" key="15">
    <source>
        <dbReference type="Proteomes" id="UP000006054"/>
    </source>
</evidence>
<dbReference type="GO" id="GO:0005524">
    <property type="term" value="F:ATP binding"/>
    <property type="evidence" value="ECO:0007669"/>
    <property type="project" value="UniProtKB-KW"/>
</dbReference>
<gene>
    <name evidence="14" type="ordered locus">Fleli_3332</name>
</gene>
<evidence type="ECO:0000256" key="7">
    <source>
        <dbReference type="ARBA" id="ARBA00022777"/>
    </source>
</evidence>
<evidence type="ECO:0000256" key="10">
    <source>
        <dbReference type="ARBA" id="ARBA00029409"/>
    </source>
</evidence>
<proteinExistence type="inferred from homology"/>
<dbReference type="EMBL" id="CP003345">
    <property type="protein sequence ID" value="AFM05661.1"/>
    <property type="molecule type" value="Genomic_DNA"/>
</dbReference>
<dbReference type="UniPathway" id="UPA00077">
    <property type="reaction ID" value="UER00155"/>
</dbReference>
<name>I4ANX6_BERLS</name>
<dbReference type="NCBIfam" id="TIGR01498">
    <property type="entry name" value="folK"/>
    <property type="match status" value="1"/>
</dbReference>
<feature type="domain" description="7,8-dihydro-6-hydroxymethylpterin-pyrophosphokinase" evidence="13">
    <location>
        <begin position="8"/>
        <end position="141"/>
    </location>
</feature>
<evidence type="ECO:0000313" key="14">
    <source>
        <dbReference type="EMBL" id="AFM05661.1"/>
    </source>
</evidence>
<dbReference type="InterPro" id="IPR000550">
    <property type="entry name" value="Hppk"/>
</dbReference>
<dbReference type="OrthoDB" id="9808041at2"/>
<dbReference type="STRING" id="880071.Fleli_3332"/>
<dbReference type="Proteomes" id="UP000006054">
    <property type="component" value="Chromosome"/>
</dbReference>
<organism evidence="14 15">
    <name type="scientific">Bernardetia litoralis (strain ATCC 23117 / DSM 6794 / NBRC 15988 / NCIMB 1366 / Fx l1 / Sio-4)</name>
    <name type="common">Flexibacter litoralis</name>
    <dbReference type="NCBI Taxonomy" id="880071"/>
    <lineage>
        <taxon>Bacteria</taxon>
        <taxon>Pseudomonadati</taxon>
        <taxon>Bacteroidota</taxon>
        <taxon>Cytophagia</taxon>
        <taxon>Cytophagales</taxon>
        <taxon>Bernardetiaceae</taxon>
        <taxon>Bernardetia</taxon>
    </lineage>
</organism>
<evidence type="ECO:0000256" key="5">
    <source>
        <dbReference type="ARBA" id="ARBA00022679"/>
    </source>
</evidence>
<evidence type="ECO:0000256" key="2">
    <source>
        <dbReference type="ARBA" id="ARBA00005810"/>
    </source>
</evidence>
<comment type="pathway">
    <text evidence="1">Cofactor biosynthesis; tetrahydrofolate biosynthesis; 2-amino-4-hydroxy-6-hydroxymethyl-7,8-dihydropteridine diphosphate from 7,8-dihydroneopterin triphosphate: step 4/4.</text>
</comment>
<evidence type="ECO:0000256" key="4">
    <source>
        <dbReference type="ARBA" id="ARBA00016218"/>
    </source>
</evidence>